<keyword evidence="5 9" id="KW-1133">Transmembrane helix</keyword>
<dbReference type="GO" id="GO:0016989">
    <property type="term" value="F:sigma factor antagonist activity"/>
    <property type="evidence" value="ECO:0007669"/>
    <property type="project" value="TreeGrafter"/>
</dbReference>
<dbReference type="GO" id="GO:0005886">
    <property type="term" value="C:plasma membrane"/>
    <property type="evidence" value="ECO:0007669"/>
    <property type="project" value="UniProtKB-SubCell"/>
</dbReference>
<evidence type="ECO:0000256" key="2">
    <source>
        <dbReference type="ARBA" id="ARBA00004236"/>
    </source>
</evidence>
<keyword evidence="3" id="KW-1003">Cell membrane</keyword>
<sequence>MNCKEFEELVGAYALDALSPEEKAEADRHLAICPACQHQLWEFQHIVSYLPYTLPPIAPSPAVKERLLHRASGKQRHKRAPSPLLAVAALLLLCLMGGLFFWNVQLQQQLTTLRTQKQELITYTVEGTNQTPTLRGEVISLQEHHLTLLAVKGLKPSPDESVYQGWLLHGKQPKSIGLLSFHDDMAVLTFAEDVQNYDAIAISHEPGPQASLDAPKGPVIAFGSLKHREGWMPSGLEGWGSFKILERERHHAYFQAEENSLA</sequence>
<evidence type="ECO:0000313" key="13">
    <source>
        <dbReference type="Proteomes" id="UP000248806"/>
    </source>
</evidence>
<keyword evidence="13" id="KW-1185">Reference proteome</keyword>
<evidence type="ECO:0000259" key="10">
    <source>
        <dbReference type="Pfam" id="PF10099"/>
    </source>
</evidence>
<evidence type="ECO:0000259" key="11">
    <source>
        <dbReference type="Pfam" id="PF13490"/>
    </source>
</evidence>
<dbReference type="InterPro" id="IPR051474">
    <property type="entry name" value="Anti-sigma-K/W_factor"/>
</dbReference>
<dbReference type="PANTHER" id="PTHR37461">
    <property type="entry name" value="ANTI-SIGMA-K FACTOR RSKA"/>
    <property type="match status" value="1"/>
</dbReference>
<dbReference type="InterPro" id="IPR027383">
    <property type="entry name" value="Znf_put"/>
</dbReference>
<comment type="subcellular location">
    <subcellularLocation>
        <location evidence="2">Cell membrane</location>
    </subcellularLocation>
    <subcellularLocation>
        <location evidence="1">Membrane</location>
        <topology evidence="1">Single-pass membrane protein</topology>
    </subcellularLocation>
</comment>
<dbReference type="Pfam" id="PF10099">
    <property type="entry name" value="RskA_C"/>
    <property type="match status" value="1"/>
</dbReference>
<dbReference type="Proteomes" id="UP000248806">
    <property type="component" value="Unassembled WGS sequence"/>
</dbReference>
<organism evidence="12 13">
    <name type="scientific">Thermosporothrix hazakensis</name>
    <dbReference type="NCBI Taxonomy" id="644383"/>
    <lineage>
        <taxon>Bacteria</taxon>
        <taxon>Bacillati</taxon>
        <taxon>Chloroflexota</taxon>
        <taxon>Ktedonobacteria</taxon>
        <taxon>Ktedonobacterales</taxon>
        <taxon>Thermosporotrichaceae</taxon>
        <taxon>Thermosporothrix</taxon>
    </lineage>
</organism>
<gene>
    <name evidence="12" type="ORF">EI42_06290</name>
</gene>
<evidence type="ECO:0000256" key="5">
    <source>
        <dbReference type="ARBA" id="ARBA00022989"/>
    </source>
</evidence>
<reference evidence="12 13" key="1">
    <citation type="submission" date="2018-06" db="EMBL/GenBank/DDBJ databases">
        <title>Genomic Encyclopedia of Archaeal and Bacterial Type Strains, Phase II (KMG-II): from individual species to whole genera.</title>
        <authorList>
            <person name="Goeker M."/>
        </authorList>
    </citation>
    <scope>NUCLEOTIDE SEQUENCE [LARGE SCALE GENOMIC DNA]</scope>
    <source>
        <strain evidence="12 13">ATCC BAA-1881</strain>
    </source>
</reference>
<evidence type="ECO:0000256" key="9">
    <source>
        <dbReference type="SAM" id="Phobius"/>
    </source>
</evidence>
<dbReference type="EMBL" id="QKUF01000057">
    <property type="protein sequence ID" value="PZW18208.1"/>
    <property type="molecule type" value="Genomic_DNA"/>
</dbReference>
<protein>
    <recommendedName>
        <fullName evidence="8">Regulator of SigK</fullName>
    </recommendedName>
    <alternativeName>
        <fullName evidence="7">Sigma-K anti-sigma factor RskA</fullName>
    </alternativeName>
</protein>
<feature type="domain" description="Putative zinc-finger" evidence="11">
    <location>
        <begin position="3"/>
        <end position="37"/>
    </location>
</feature>
<evidence type="ECO:0000256" key="7">
    <source>
        <dbReference type="ARBA" id="ARBA00029829"/>
    </source>
</evidence>
<feature type="transmembrane region" description="Helical" evidence="9">
    <location>
        <begin position="84"/>
        <end position="104"/>
    </location>
</feature>
<evidence type="ECO:0000313" key="12">
    <source>
        <dbReference type="EMBL" id="PZW18208.1"/>
    </source>
</evidence>
<evidence type="ECO:0000256" key="1">
    <source>
        <dbReference type="ARBA" id="ARBA00004167"/>
    </source>
</evidence>
<evidence type="ECO:0000256" key="8">
    <source>
        <dbReference type="ARBA" id="ARBA00030803"/>
    </source>
</evidence>
<dbReference type="Pfam" id="PF13490">
    <property type="entry name" value="zf-HC2"/>
    <property type="match status" value="1"/>
</dbReference>
<dbReference type="InterPro" id="IPR018764">
    <property type="entry name" value="RskA_C"/>
</dbReference>
<proteinExistence type="predicted"/>
<evidence type="ECO:0000256" key="3">
    <source>
        <dbReference type="ARBA" id="ARBA00022475"/>
    </source>
</evidence>
<dbReference type="AlphaFoldDB" id="A0A326TRR9"/>
<keyword evidence="4 9" id="KW-0812">Transmembrane</keyword>
<evidence type="ECO:0000256" key="4">
    <source>
        <dbReference type="ARBA" id="ARBA00022692"/>
    </source>
</evidence>
<name>A0A326TRR9_THEHA</name>
<dbReference type="Gene3D" id="1.10.10.1320">
    <property type="entry name" value="Anti-sigma factor, zinc-finger domain"/>
    <property type="match status" value="1"/>
</dbReference>
<dbReference type="InterPro" id="IPR041916">
    <property type="entry name" value="Anti_sigma_zinc_sf"/>
</dbReference>
<accession>A0A326TRR9</accession>
<comment type="caution">
    <text evidence="12">The sequence shown here is derived from an EMBL/GenBank/DDBJ whole genome shotgun (WGS) entry which is preliminary data.</text>
</comment>
<dbReference type="RefSeq" id="WP_111326706.1">
    <property type="nucleotide sequence ID" value="NZ_BIFX01000002.1"/>
</dbReference>
<keyword evidence="6 9" id="KW-0472">Membrane</keyword>
<feature type="domain" description="Anti-sigma K factor RskA C-terminal" evidence="10">
    <location>
        <begin position="85"/>
        <end position="219"/>
    </location>
</feature>
<evidence type="ECO:0000256" key="6">
    <source>
        <dbReference type="ARBA" id="ARBA00023136"/>
    </source>
</evidence>
<dbReference type="PANTHER" id="PTHR37461:SF1">
    <property type="entry name" value="ANTI-SIGMA-K FACTOR RSKA"/>
    <property type="match status" value="1"/>
</dbReference>
<dbReference type="OrthoDB" id="153510at2"/>
<dbReference type="GO" id="GO:0006417">
    <property type="term" value="P:regulation of translation"/>
    <property type="evidence" value="ECO:0007669"/>
    <property type="project" value="TreeGrafter"/>
</dbReference>